<proteinExistence type="predicted"/>
<organism evidence="2 3">
    <name type="scientific">Cavenderia fasciculata</name>
    <name type="common">Slime mold</name>
    <name type="synonym">Dictyostelium fasciculatum</name>
    <dbReference type="NCBI Taxonomy" id="261658"/>
    <lineage>
        <taxon>Eukaryota</taxon>
        <taxon>Amoebozoa</taxon>
        <taxon>Evosea</taxon>
        <taxon>Eumycetozoa</taxon>
        <taxon>Dictyostelia</taxon>
        <taxon>Acytosteliales</taxon>
        <taxon>Cavenderiaceae</taxon>
        <taxon>Cavenderia</taxon>
    </lineage>
</organism>
<feature type="compositionally biased region" description="Low complexity" evidence="1">
    <location>
        <begin position="453"/>
        <end position="467"/>
    </location>
</feature>
<evidence type="ECO:0000256" key="1">
    <source>
        <dbReference type="SAM" id="MobiDB-lite"/>
    </source>
</evidence>
<dbReference type="RefSeq" id="XP_004357959.1">
    <property type="nucleotide sequence ID" value="XM_004357902.1"/>
</dbReference>
<sequence>MSGGGGKVSSKPHKHGVIVDHPDIAIVKHISYVDFMVKATNIYRKYRSDCKTIKAPLILNLGNEAMSTEDLEFFGNVAGMVAGGGILAGGTLLSNFGDVTNVMGIIGHIHKKAAATHSQTPGYKEVYCSHLYKELPSSFLVEWKMRLGFYDLCAGNLDQPFIIEAYHHKKVGASALVGLINVSLNDIRNNQGKHFTLEPPKKIKKDESKSNKNNNDSSSSSSKHKSTDSSSSNGSSGNDGSRRDSNSSIGSSGESLSNGVDFTIFICPSASWDIKDIMTPPTPLPQMTRSPLVTSSSSSSSSSAAVPPPTPPKPTNNNNNNNNNNNKNINNINNIDIDSNTTPIATATPYSSGLYPQVSYTPNAIPTNNNNGTTPYQTYHYPHPHQSVSAPNLGQTTTTVIYADHHYHHPQQYQPPHHAPPTTPSYQYPPPQQQQQQQHPNTQYPQYPPPQPTYYYPNYQQQQQQHP</sequence>
<reference evidence="3" key="1">
    <citation type="journal article" date="2011" name="Genome Res.">
        <title>Phylogeny-wide analysis of social amoeba genomes highlights ancient origins for complex intercellular communication.</title>
        <authorList>
            <person name="Heidel A.J."/>
            <person name="Lawal H.M."/>
            <person name="Felder M."/>
            <person name="Schilde C."/>
            <person name="Helps N.R."/>
            <person name="Tunggal B."/>
            <person name="Rivero F."/>
            <person name="John U."/>
            <person name="Schleicher M."/>
            <person name="Eichinger L."/>
            <person name="Platzer M."/>
            <person name="Noegel A.A."/>
            <person name="Schaap P."/>
            <person name="Gloeckner G."/>
        </authorList>
    </citation>
    <scope>NUCLEOTIDE SEQUENCE [LARGE SCALE GENOMIC DNA]</scope>
    <source>
        <strain evidence="3">SH3</strain>
    </source>
</reference>
<dbReference type="Proteomes" id="UP000007797">
    <property type="component" value="Unassembled WGS sequence"/>
</dbReference>
<dbReference type="GeneID" id="14871490"/>
<protein>
    <submittedName>
        <fullName evidence="2">Uncharacterized protein</fullName>
    </submittedName>
</protein>
<name>F4PY05_CACFS</name>
<dbReference type="OrthoDB" id="10647552at2759"/>
<evidence type="ECO:0000313" key="2">
    <source>
        <dbReference type="EMBL" id="EGG19665.1"/>
    </source>
</evidence>
<feature type="region of interest" description="Disordered" evidence="1">
    <location>
        <begin position="191"/>
        <end position="254"/>
    </location>
</feature>
<feature type="compositionally biased region" description="Low complexity" evidence="1">
    <location>
        <begin position="228"/>
        <end position="239"/>
    </location>
</feature>
<keyword evidence="3" id="KW-1185">Reference proteome</keyword>
<gene>
    <name evidence="2" type="ORF">DFA_00243</name>
</gene>
<feature type="compositionally biased region" description="Low complexity" evidence="1">
    <location>
        <begin position="433"/>
        <end position="445"/>
    </location>
</feature>
<accession>F4PY05</accession>
<dbReference type="EMBL" id="GL883014">
    <property type="protein sequence ID" value="EGG19665.1"/>
    <property type="molecule type" value="Genomic_DNA"/>
</dbReference>
<evidence type="ECO:0000313" key="3">
    <source>
        <dbReference type="Proteomes" id="UP000007797"/>
    </source>
</evidence>
<feature type="region of interest" description="Disordered" evidence="1">
    <location>
        <begin position="277"/>
        <end position="334"/>
    </location>
</feature>
<dbReference type="KEGG" id="dfa:DFA_00243"/>
<feature type="compositionally biased region" description="Low complexity" evidence="1">
    <location>
        <begin position="293"/>
        <end position="305"/>
    </location>
</feature>
<feature type="compositionally biased region" description="Low complexity" evidence="1">
    <location>
        <begin position="315"/>
        <end position="334"/>
    </location>
</feature>
<feature type="region of interest" description="Disordered" evidence="1">
    <location>
        <begin position="409"/>
        <end position="467"/>
    </location>
</feature>
<feature type="compositionally biased region" description="Low complexity" evidence="1">
    <location>
        <begin position="211"/>
        <end position="221"/>
    </location>
</feature>
<feature type="compositionally biased region" description="Pro residues" evidence="1">
    <location>
        <begin position="417"/>
        <end position="432"/>
    </location>
</feature>
<dbReference type="AlphaFoldDB" id="F4PY05"/>
<feature type="compositionally biased region" description="Basic and acidic residues" evidence="1">
    <location>
        <begin position="195"/>
        <end position="210"/>
    </location>
</feature>